<dbReference type="GO" id="GO:0042262">
    <property type="term" value="P:DNA protection"/>
    <property type="evidence" value="ECO:0007669"/>
    <property type="project" value="InterPro"/>
</dbReference>
<evidence type="ECO:0008006" key="3">
    <source>
        <dbReference type="Google" id="ProtNLM"/>
    </source>
</evidence>
<dbReference type="AlphaFoldDB" id="A0A3G5FIN9"/>
<protein>
    <recommendedName>
        <fullName evidence="3">Bacteriophage Mu Gam like protein</fullName>
    </recommendedName>
</protein>
<evidence type="ECO:0000313" key="2">
    <source>
        <dbReference type="Proteomes" id="UP000280475"/>
    </source>
</evidence>
<sequence>MNPLEKYELEDLEESQVLENENEGWKIDSLDSADWAFRKIATLKQSNDEIKRFADSERDRIAGWEQKETQSNKDSIAFFEHKLSEYLYEKRKTDKKAVIKTPHGRVSTRKQPDSWEIKEDDAIKEFEELGLNDFVRIKKEINKKDLKKAVNITEEGKAVTEDGEVLRSVKVVPQGETVVVKEAK</sequence>
<organism evidence="1 2">
    <name type="scientific">Tetragenococcus halophilus</name>
    <name type="common">Pediococcus halophilus</name>
    <dbReference type="NCBI Taxonomy" id="51669"/>
    <lineage>
        <taxon>Bacteria</taxon>
        <taxon>Bacillati</taxon>
        <taxon>Bacillota</taxon>
        <taxon>Bacilli</taxon>
        <taxon>Lactobacillales</taxon>
        <taxon>Enterococcaceae</taxon>
        <taxon>Tetragenococcus</taxon>
    </lineage>
</organism>
<name>A0A3G5FIN9_TETHA</name>
<dbReference type="InterPro" id="IPR009951">
    <property type="entry name" value="Host-nuc_inhib_Gam"/>
</dbReference>
<dbReference type="EMBL" id="CP027768">
    <property type="protein sequence ID" value="AYW50204.1"/>
    <property type="molecule type" value="Genomic_DNA"/>
</dbReference>
<proteinExistence type="predicted"/>
<dbReference type="Pfam" id="PF07352">
    <property type="entry name" value="Phage_Mu_Gam"/>
    <property type="match status" value="1"/>
</dbReference>
<gene>
    <name evidence="1" type="ORF">C7H83_06885</name>
</gene>
<evidence type="ECO:0000313" key="1">
    <source>
        <dbReference type="EMBL" id="AYW50204.1"/>
    </source>
</evidence>
<dbReference type="Proteomes" id="UP000280475">
    <property type="component" value="Chromosome"/>
</dbReference>
<dbReference type="GO" id="GO:0003690">
    <property type="term" value="F:double-stranded DNA binding"/>
    <property type="evidence" value="ECO:0007669"/>
    <property type="project" value="InterPro"/>
</dbReference>
<accession>A0A3G5FIN9</accession>
<dbReference type="RefSeq" id="WP_103892501.1">
    <property type="nucleotide sequence ID" value="NZ_CP027768.1"/>
</dbReference>
<reference evidence="1 2" key="1">
    <citation type="journal article" date="2012" name="Int. J. Syst. Evol. Microbiol.">
        <title>Characterization of Tetragenococcus strains from sugar thick juice reveals a novel species, Tetragenococcus osmophilus sp. nov., and divides Tetragenococcus halophilus into two subspecies, T. halophilus subsp. halophilus subsp. nov. and T. halophilus subsp. flandriensis subsp. nov.</title>
        <authorList>
            <person name="Juste A."/>
            <person name="Van Trappen S."/>
            <person name="Verreth C."/>
            <person name="Cleenwerck I."/>
            <person name="De Vos P."/>
            <person name="Lievens B."/>
            <person name="Willems K.A."/>
        </authorList>
    </citation>
    <scope>NUCLEOTIDE SEQUENCE [LARGE SCALE GENOMIC DNA]</scope>
    <source>
        <strain evidence="1 2">LMG 26042</strain>
    </source>
</reference>
<dbReference type="SUPFAM" id="SSF161266">
    <property type="entry name" value="Gam-like"/>
    <property type="match status" value="1"/>
</dbReference>